<sequence>MEHQCCYGSWDGSQLTFDVERGRPSDGYERRSRLVVWIEMLMEVSGLRVPDYSGDREAQEFNDTIKRYCRRPSKVTYLDYGFESLPPRRFLAADGLHPSFSGVALMAQTLKTVLRRGKMETAPGWSTQAASPRSTPPSVRQPEANITGHPTTSPAVAPSSSEYQRTTTADTVRSQDSGARTTRTDTEYPTIAESLTPSTTVRRYNLRNCAVPSPRPKED</sequence>
<proteinExistence type="predicted"/>
<protein>
    <submittedName>
        <fullName evidence="1">Uncharacterized protein</fullName>
    </submittedName>
</protein>
<evidence type="ECO:0000313" key="2">
    <source>
        <dbReference type="Proteomes" id="UP000821845"/>
    </source>
</evidence>
<organism evidence="1 2">
    <name type="scientific">Hyalomma asiaticum</name>
    <name type="common">Tick</name>
    <dbReference type="NCBI Taxonomy" id="266040"/>
    <lineage>
        <taxon>Eukaryota</taxon>
        <taxon>Metazoa</taxon>
        <taxon>Ecdysozoa</taxon>
        <taxon>Arthropoda</taxon>
        <taxon>Chelicerata</taxon>
        <taxon>Arachnida</taxon>
        <taxon>Acari</taxon>
        <taxon>Parasitiformes</taxon>
        <taxon>Ixodida</taxon>
        <taxon>Ixodoidea</taxon>
        <taxon>Ixodidae</taxon>
        <taxon>Hyalomminae</taxon>
        <taxon>Hyalomma</taxon>
    </lineage>
</organism>
<gene>
    <name evidence="1" type="ORF">HPB50_019553</name>
</gene>
<evidence type="ECO:0000313" key="1">
    <source>
        <dbReference type="EMBL" id="KAH6924561.1"/>
    </source>
</evidence>
<accession>A0ACB7RS81</accession>
<keyword evidence="2" id="KW-1185">Reference proteome</keyword>
<comment type="caution">
    <text evidence="1">The sequence shown here is derived from an EMBL/GenBank/DDBJ whole genome shotgun (WGS) entry which is preliminary data.</text>
</comment>
<reference evidence="1" key="1">
    <citation type="submission" date="2020-05" db="EMBL/GenBank/DDBJ databases">
        <title>Large-scale comparative analyses of tick genomes elucidate their genetic diversity and vector capacities.</title>
        <authorList>
            <person name="Jia N."/>
            <person name="Wang J."/>
            <person name="Shi W."/>
            <person name="Du L."/>
            <person name="Sun Y."/>
            <person name="Zhan W."/>
            <person name="Jiang J."/>
            <person name="Wang Q."/>
            <person name="Zhang B."/>
            <person name="Ji P."/>
            <person name="Sakyi L.B."/>
            <person name="Cui X."/>
            <person name="Yuan T."/>
            <person name="Jiang B."/>
            <person name="Yang W."/>
            <person name="Lam T.T.-Y."/>
            <person name="Chang Q."/>
            <person name="Ding S."/>
            <person name="Wang X."/>
            <person name="Zhu J."/>
            <person name="Ruan X."/>
            <person name="Zhao L."/>
            <person name="Wei J."/>
            <person name="Que T."/>
            <person name="Du C."/>
            <person name="Cheng J."/>
            <person name="Dai P."/>
            <person name="Han X."/>
            <person name="Huang E."/>
            <person name="Gao Y."/>
            <person name="Liu J."/>
            <person name="Shao H."/>
            <person name="Ye R."/>
            <person name="Li L."/>
            <person name="Wei W."/>
            <person name="Wang X."/>
            <person name="Wang C."/>
            <person name="Yang T."/>
            <person name="Huo Q."/>
            <person name="Li W."/>
            <person name="Guo W."/>
            <person name="Chen H."/>
            <person name="Zhou L."/>
            <person name="Ni X."/>
            <person name="Tian J."/>
            <person name="Zhou Y."/>
            <person name="Sheng Y."/>
            <person name="Liu T."/>
            <person name="Pan Y."/>
            <person name="Xia L."/>
            <person name="Li J."/>
            <person name="Zhao F."/>
            <person name="Cao W."/>
        </authorList>
    </citation>
    <scope>NUCLEOTIDE SEQUENCE</scope>
    <source>
        <strain evidence="1">Hyas-2018</strain>
    </source>
</reference>
<name>A0ACB7RS81_HYAAI</name>
<dbReference type="EMBL" id="CM023488">
    <property type="protein sequence ID" value="KAH6924561.1"/>
    <property type="molecule type" value="Genomic_DNA"/>
</dbReference>
<dbReference type="Proteomes" id="UP000821845">
    <property type="component" value="Chromosome 8"/>
</dbReference>